<evidence type="ECO:0000313" key="5">
    <source>
        <dbReference type="EMBL" id="AZE48254.1"/>
    </source>
</evidence>
<dbReference type="AlphaFoldDB" id="A0A3G7TMB4"/>
<evidence type="ECO:0000256" key="1">
    <source>
        <dbReference type="SAM" id="Coils"/>
    </source>
</evidence>
<dbReference type="InterPro" id="IPR009628">
    <property type="entry name" value="Phage_tape_measure_N"/>
</dbReference>
<dbReference type="Pfam" id="PF06791">
    <property type="entry name" value="TMP_2"/>
    <property type="match status" value="1"/>
</dbReference>
<feature type="domain" description="Bacteriophage tail tape measure C-terminal" evidence="4">
    <location>
        <begin position="863"/>
        <end position="937"/>
    </location>
</feature>
<organism evidence="5 6">
    <name type="scientific">Pseudomonas chlororaphis</name>
    <dbReference type="NCBI Taxonomy" id="587753"/>
    <lineage>
        <taxon>Bacteria</taxon>
        <taxon>Pseudomonadati</taxon>
        <taxon>Pseudomonadota</taxon>
        <taxon>Gammaproteobacteria</taxon>
        <taxon>Pseudomonadales</taxon>
        <taxon>Pseudomonadaceae</taxon>
        <taxon>Pseudomonas</taxon>
    </lineage>
</organism>
<dbReference type="NCBIfam" id="TIGR01541">
    <property type="entry name" value="tape_meas_lam_C"/>
    <property type="match status" value="1"/>
</dbReference>
<evidence type="ECO:0000259" key="3">
    <source>
        <dbReference type="Pfam" id="PF06791"/>
    </source>
</evidence>
<evidence type="ECO:0000256" key="2">
    <source>
        <dbReference type="SAM" id="MobiDB-lite"/>
    </source>
</evidence>
<dbReference type="Proteomes" id="UP000268048">
    <property type="component" value="Chromosome"/>
</dbReference>
<sequence>MSTTFASLGIEVESSQAVKAADDLEKLVDSAVDAEKAIDDLGKSGEGLANTGKKISQAETEAAHGIDKATTAKERQVDANRKAGASAASEIAIISQLDKAMSGNIGSIEQLIQAEGLLERARKGGLVTIEQQEAYQDRLGKAYEKIEKAEAKEAAQKQRLIEAENRQIEALKRTVNSIDPVTAKLAKLEAQEKALEAAHKAGVIDANRYNEALAKIGKDRSALTATETAFDKLKLGTRQAQENVTQLGNALASGDFGSGARAIAQLGVGAGASAKSMAALLLPAGALAGVIGGLGYAYFDAMKQAREFNAAINGGSNDAGQTIGSLKSMSESAGALTGNLSGAREAVIALASGAATSSTQMQNLAQAAAAIGEVTGKGAGDIAKSLANAGDTATEAASKISDQYGLLTYEQYQVIKAIDEQGDHQRALDTLSENLNQSAQERLKAYRASLSDIERDWDDIKVAIKGAYAAVRSEVFPDLAKQIEITQRILDTRKGGGVAGAVSNGLSSLNSFLGLDDGENDDSTPALEAKLASLKARQAASEGLTASTGEATHANKELIAVQKELDKQLDNLNPLAKRQEAYKKLDDQFTKLYQNAEKTGQKSATLDGVQFDGKRFSGGAYDQLRKAIDDQNKDSKAPAGAVDLTSFNNSKNALTGILSEYKNAQKELEAAQKAGLVSQADYLLKRQAMIGNERDEVTAAYEAEISALEATKGKAGTSVAQRIQLDQKIADARAAMVKAQKDADSELAVLASNEEGRLKKQAQAVSTYTGALQQQVDTLRRQGQRAAAGVGQGDRQRGLTDQQNGIDDRINQQRLTLADQYGDGSRGMSLDEYNQKLAALDKTQRDLQETAIANYDEMTAAQGSWSAGASSAWQNYLESARDVAGQTKSLFTNAFSSMEDSVVNFAMTGKFSFSDFTKSVLADMARIATRQASSALLGSLVGAATNYFVGSGTGATSPGSTQAGYTGVDFSGYRAAGGPVAPNSLYEVNELGPELYNEGGRSFLMTGANGGSVTPLSSGGGVGIAAMSGSGGPNIQINAPVSIVTQDRSGEGMQLDQQTLQQSLQAQMKAVAEKAVADSWRAGGTSFRNTNGRA</sequence>
<dbReference type="RefSeq" id="WP_124320271.1">
    <property type="nucleotide sequence ID" value="NZ_CP027753.1"/>
</dbReference>
<feature type="region of interest" description="Disordered" evidence="2">
    <location>
        <begin position="782"/>
        <end position="802"/>
    </location>
</feature>
<dbReference type="EMBL" id="CP027753">
    <property type="protein sequence ID" value="AZE48254.1"/>
    <property type="molecule type" value="Genomic_DNA"/>
</dbReference>
<name>A0A3G7TMB4_9PSED</name>
<reference evidence="5 6" key="1">
    <citation type="submission" date="2018-03" db="EMBL/GenBank/DDBJ databases">
        <title>Diversity of phytobeneficial traits revealed by whole-genome analysis of worldwide-isolated phenazine-producing Pseudomonas spp.</title>
        <authorList>
            <person name="Biessy A."/>
            <person name="Novinscak A."/>
            <person name="Blom J."/>
            <person name="Leger G."/>
            <person name="Thomashow L.S."/>
            <person name="Cazorla F.M."/>
            <person name="Josic D."/>
            <person name="Filion M."/>
        </authorList>
    </citation>
    <scope>NUCLEOTIDE SEQUENCE [LARGE SCALE GENOMIC DNA]</scope>
    <source>
        <strain evidence="5 6">B25</strain>
    </source>
</reference>
<protein>
    <submittedName>
        <fullName evidence="5">Phage tail length tape-measure protein 1</fullName>
    </submittedName>
</protein>
<evidence type="ECO:0000313" key="6">
    <source>
        <dbReference type="Proteomes" id="UP000268048"/>
    </source>
</evidence>
<dbReference type="Pfam" id="PF09718">
    <property type="entry name" value="Tape_meas_lam_C"/>
    <property type="match status" value="1"/>
</dbReference>
<dbReference type="InterPro" id="IPR006431">
    <property type="entry name" value="Phage_tape_meas_C"/>
</dbReference>
<gene>
    <name evidence="5" type="ORF">C4K04_2581</name>
</gene>
<accession>A0A3G7TMB4</accession>
<evidence type="ECO:0000259" key="4">
    <source>
        <dbReference type="Pfam" id="PF09718"/>
    </source>
</evidence>
<feature type="domain" description="Bacteriophage tail tape measure N-terminal" evidence="3">
    <location>
        <begin position="270"/>
        <end position="416"/>
    </location>
</feature>
<keyword evidence="1" id="KW-0175">Coiled coil</keyword>
<feature type="coiled-coil region" evidence="1">
    <location>
        <begin position="132"/>
        <end position="174"/>
    </location>
</feature>
<proteinExistence type="predicted"/>